<proteinExistence type="predicted"/>
<keyword evidence="3" id="KW-1185">Reference proteome</keyword>
<dbReference type="EMBL" id="QYBC01000018">
    <property type="protein sequence ID" value="RYB02700.1"/>
    <property type="molecule type" value="Genomic_DNA"/>
</dbReference>
<reference evidence="2 3" key="2">
    <citation type="submission" date="2019-02" db="EMBL/GenBank/DDBJ databases">
        <title>'Lichenibacterium ramalinii' gen. nov. sp. nov., 'Lichenibacterium minor' gen. nov. sp. nov.</title>
        <authorList>
            <person name="Pankratov T."/>
        </authorList>
    </citation>
    <scope>NUCLEOTIDE SEQUENCE [LARGE SCALE GENOMIC DNA]</scope>
    <source>
        <strain evidence="2 3">RmlP001</strain>
    </source>
</reference>
<organism evidence="2 3">
    <name type="scientific">Lichenibacterium ramalinae</name>
    <dbReference type="NCBI Taxonomy" id="2316527"/>
    <lineage>
        <taxon>Bacteria</taxon>
        <taxon>Pseudomonadati</taxon>
        <taxon>Pseudomonadota</taxon>
        <taxon>Alphaproteobacteria</taxon>
        <taxon>Hyphomicrobiales</taxon>
        <taxon>Lichenihabitantaceae</taxon>
        <taxon>Lichenibacterium</taxon>
    </lineage>
</organism>
<comment type="caution">
    <text evidence="2">The sequence shown here is derived from an EMBL/GenBank/DDBJ whole genome shotgun (WGS) entry which is preliminary data.</text>
</comment>
<evidence type="ECO:0000313" key="3">
    <source>
        <dbReference type="Proteomes" id="UP000289411"/>
    </source>
</evidence>
<name>A0A4Q2RAT3_9HYPH</name>
<dbReference type="InterPro" id="IPR029068">
    <property type="entry name" value="Glyas_Bleomycin-R_OHBP_Dase"/>
</dbReference>
<sequence length="141" mass="15034">MLEHRDFSLSLVLDGSPSRHTGAARFLAESFGSGVQHIAVGTADIAATAAHLAANAPDAMSMPDTYDGDLDARFVPADESLDRLGAYRVPDDRDAEGAAVFQRFTLNPRRVVPRRGGGAADRGLAVQKRQSRNSAMPRESA</sequence>
<accession>A0A4Q2RAT3</accession>
<reference evidence="2 3" key="1">
    <citation type="submission" date="2018-09" db="EMBL/GenBank/DDBJ databases">
        <authorList>
            <person name="Grouzdev D.S."/>
            <person name="Krutkina M.S."/>
        </authorList>
    </citation>
    <scope>NUCLEOTIDE SEQUENCE [LARGE SCALE GENOMIC DNA]</scope>
    <source>
        <strain evidence="2 3">RmlP001</strain>
    </source>
</reference>
<dbReference type="Gene3D" id="3.10.180.10">
    <property type="entry name" value="2,3-Dihydroxybiphenyl 1,2-Dioxygenase, domain 1"/>
    <property type="match status" value="1"/>
</dbReference>
<protein>
    <recommendedName>
        <fullName evidence="4">VOC domain-containing protein</fullName>
    </recommendedName>
</protein>
<dbReference type="RefSeq" id="WP_129220998.1">
    <property type="nucleotide sequence ID" value="NZ_QYBC01000018.1"/>
</dbReference>
<dbReference type="AlphaFoldDB" id="A0A4Q2RAT3"/>
<dbReference type="Proteomes" id="UP000289411">
    <property type="component" value="Unassembled WGS sequence"/>
</dbReference>
<feature type="region of interest" description="Disordered" evidence="1">
    <location>
        <begin position="111"/>
        <end position="141"/>
    </location>
</feature>
<dbReference type="SUPFAM" id="SSF54593">
    <property type="entry name" value="Glyoxalase/Bleomycin resistance protein/Dihydroxybiphenyl dioxygenase"/>
    <property type="match status" value="1"/>
</dbReference>
<evidence type="ECO:0008006" key="4">
    <source>
        <dbReference type="Google" id="ProtNLM"/>
    </source>
</evidence>
<evidence type="ECO:0000313" key="2">
    <source>
        <dbReference type="EMBL" id="RYB02700.1"/>
    </source>
</evidence>
<evidence type="ECO:0000256" key="1">
    <source>
        <dbReference type="SAM" id="MobiDB-lite"/>
    </source>
</evidence>
<gene>
    <name evidence="2" type="ORF">D3272_20090</name>
</gene>